<organism evidence="4 5">
    <name type="scientific">Methylibium petroleiphilum (strain ATCC BAA-1232 / LMG 22953 / PM1)</name>
    <dbReference type="NCBI Taxonomy" id="420662"/>
    <lineage>
        <taxon>Bacteria</taxon>
        <taxon>Pseudomonadati</taxon>
        <taxon>Pseudomonadota</taxon>
        <taxon>Betaproteobacteria</taxon>
        <taxon>Burkholderiales</taxon>
        <taxon>Sphaerotilaceae</taxon>
        <taxon>Methylibium</taxon>
    </lineage>
</organism>
<sequence length="463" mass="50035">MRVGVIGAGIVGVTTAYELAEDGHDVTVFERHSSVASEASFAHAGVLGSGDVVPWAAPGLPGRLLRDLFSRHPAMRVRPSFDAMQWRWLWRWWSACRAPNFPQRRIELLRLAQYSRERLRVLDERLQLDFERSQGLLLLLREERDVAAAQPRLALLRELGISVRELDVAACHATEPGLNREQALAGGIQLPQDGVGNCRQFAHLLRDAAERLGVEFRFGTVVRALETGTRSDGAELQLEHLALTTGFASSRATAIPGGNGNKHGSAMAHRARAAARYLDPVSAEAFDAVVIAAGVDAAELLPGLGIKLPLMPIHGYSLTAPLRSPERGPKAALVDERYRIAMSRLGQRVRLAGCAELGGSVQTQRRAAVETLYRLLNDWFPGAAHIARPQVWKGARPTLPDGLPLIGPSPRPGVWLNLGHADHGWTLACGSARLLADQIAGRSPGFDPGSFALARAASGLPPV</sequence>
<dbReference type="GO" id="GO:0055130">
    <property type="term" value="P:D-alanine catabolic process"/>
    <property type="evidence" value="ECO:0007669"/>
    <property type="project" value="TreeGrafter"/>
</dbReference>
<proteinExistence type="inferred from homology"/>
<dbReference type="Gene3D" id="3.30.9.10">
    <property type="entry name" value="D-Amino Acid Oxidase, subunit A, domain 2"/>
    <property type="match status" value="2"/>
</dbReference>
<dbReference type="InterPro" id="IPR036188">
    <property type="entry name" value="FAD/NAD-bd_sf"/>
</dbReference>
<protein>
    <submittedName>
        <fullName evidence="4">D-amino-acid dehydrogenase</fullName>
        <ecNumber evidence="4">1.4.99.1</ecNumber>
    </submittedName>
</protein>
<gene>
    <name evidence="4" type="ordered locus">Mpe_A1981</name>
</gene>
<keyword evidence="2 4" id="KW-0560">Oxidoreductase</keyword>
<dbReference type="GO" id="GO:0005737">
    <property type="term" value="C:cytoplasm"/>
    <property type="evidence" value="ECO:0007669"/>
    <property type="project" value="TreeGrafter"/>
</dbReference>
<dbReference type="InterPro" id="IPR006076">
    <property type="entry name" value="FAD-dep_OxRdtase"/>
</dbReference>
<dbReference type="Gene3D" id="3.50.50.60">
    <property type="entry name" value="FAD/NAD(P)-binding domain"/>
    <property type="match status" value="3"/>
</dbReference>
<dbReference type="GO" id="GO:0005886">
    <property type="term" value="C:plasma membrane"/>
    <property type="evidence" value="ECO:0007669"/>
    <property type="project" value="TreeGrafter"/>
</dbReference>
<dbReference type="HOGENOM" id="CLU_007884_9_2_4"/>
<feature type="domain" description="FAD dependent oxidoreductase" evidence="3">
    <location>
        <begin position="3"/>
        <end position="437"/>
    </location>
</feature>
<name>A2SHA0_METPP</name>
<dbReference type="AlphaFoldDB" id="A2SHA0"/>
<keyword evidence="5" id="KW-1185">Reference proteome</keyword>
<accession>A2SHA0</accession>
<comment type="similarity">
    <text evidence="1">Belongs to the DadA oxidoreductase family.</text>
</comment>
<dbReference type="EC" id="1.4.99.1" evidence="4"/>
<dbReference type="GO" id="GO:0008718">
    <property type="term" value="F:D-amino-acid dehydrogenase activity"/>
    <property type="evidence" value="ECO:0007669"/>
    <property type="project" value="TreeGrafter"/>
</dbReference>
<evidence type="ECO:0000256" key="1">
    <source>
        <dbReference type="ARBA" id="ARBA00009410"/>
    </source>
</evidence>
<evidence type="ECO:0000256" key="2">
    <source>
        <dbReference type="ARBA" id="ARBA00023002"/>
    </source>
</evidence>
<dbReference type="PANTHER" id="PTHR13847:SF280">
    <property type="entry name" value="D-AMINO ACID DEHYDROGENASE"/>
    <property type="match status" value="1"/>
</dbReference>
<dbReference type="STRING" id="420662.Mpe_A1981"/>
<dbReference type="EMBL" id="CP000555">
    <property type="protein sequence ID" value="ABM94939.1"/>
    <property type="molecule type" value="Genomic_DNA"/>
</dbReference>
<dbReference type="SUPFAM" id="SSF51971">
    <property type="entry name" value="Nucleotide-binding domain"/>
    <property type="match status" value="1"/>
</dbReference>
<dbReference type="eggNOG" id="COG0665">
    <property type="taxonomic scope" value="Bacteria"/>
</dbReference>
<dbReference type="SUPFAM" id="SSF54373">
    <property type="entry name" value="FAD-linked reductases, C-terminal domain"/>
    <property type="match status" value="1"/>
</dbReference>
<dbReference type="Proteomes" id="UP000000366">
    <property type="component" value="Chromosome"/>
</dbReference>
<dbReference type="PANTHER" id="PTHR13847">
    <property type="entry name" value="SARCOSINE DEHYDROGENASE-RELATED"/>
    <property type="match status" value="1"/>
</dbReference>
<dbReference type="RefSeq" id="WP_011829576.1">
    <property type="nucleotide sequence ID" value="NC_008825.1"/>
</dbReference>
<evidence type="ECO:0000313" key="4">
    <source>
        <dbReference type="EMBL" id="ABM94939.1"/>
    </source>
</evidence>
<evidence type="ECO:0000259" key="3">
    <source>
        <dbReference type="Pfam" id="PF01266"/>
    </source>
</evidence>
<dbReference type="KEGG" id="mpt:Mpe_A1981"/>
<dbReference type="Pfam" id="PF01266">
    <property type="entry name" value="DAO"/>
    <property type="match status" value="1"/>
</dbReference>
<reference evidence="4 5" key="1">
    <citation type="journal article" date="2007" name="J. Bacteriol.">
        <title>Whole-genome analysis of the methyl tert-butyl ether-degrading beta-proteobacterium Methylibium petroleiphilum PM1.</title>
        <authorList>
            <person name="Kane S.R."/>
            <person name="Chakicherla A.Y."/>
            <person name="Chain P.S.G."/>
            <person name="Schmidt R."/>
            <person name="Shin M.W."/>
            <person name="Legler T.C."/>
            <person name="Scow K.M."/>
            <person name="Larimer F.W."/>
            <person name="Lucas S.M."/>
            <person name="Richardson P.M."/>
            <person name="Hristova K.R."/>
        </authorList>
    </citation>
    <scope>NUCLEOTIDE SEQUENCE [LARGE SCALE GENOMIC DNA]</scope>
    <source>
        <strain evidence="5">ATCC BAA-1232 / LMG 22953 / PM1</strain>
    </source>
</reference>
<evidence type="ECO:0000313" key="5">
    <source>
        <dbReference type="Proteomes" id="UP000000366"/>
    </source>
</evidence>